<proteinExistence type="predicted"/>
<accession>A0A495PZD2</accession>
<evidence type="ECO:0000313" key="2">
    <source>
        <dbReference type="Proteomes" id="UP000276282"/>
    </source>
</evidence>
<dbReference type="AlphaFoldDB" id="A0A495PZD2"/>
<keyword evidence="2" id="KW-1185">Reference proteome</keyword>
<protein>
    <submittedName>
        <fullName evidence="1">Uncharacterized protein</fullName>
    </submittedName>
</protein>
<reference evidence="1 2" key="1">
    <citation type="submission" date="2018-10" db="EMBL/GenBank/DDBJ databases">
        <title>Genomic Encyclopedia of Archaeal and Bacterial Type Strains, Phase II (KMG-II): from individual species to whole genera.</title>
        <authorList>
            <person name="Goeker M."/>
        </authorList>
    </citation>
    <scope>NUCLEOTIDE SEQUENCE [LARGE SCALE GENOMIC DNA]</scope>
    <source>
        <strain evidence="1 2">DSM 19839</strain>
    </source>
</reference>
<sequence length="282" mass="32937">MTSLKLLKEKIVAIGSKSFFTGNVNSFWNSYAIATDQVVGEWDGTESFKLTLSLSNSTVPEIHHYSLNMQIQNTIKQRFEDLIELLHDELSVMTNEGIKANRVNRILNKIKETEITLQVSDLDEKYKNLIIENFELHRVKFESEFSYLKPLLKSNKLGKNGFKYIIKNYENFKLFYQNLKKNGLIPADIKIGKLERIFTNNTNSKIEWAGNAKETNYFFKTLKAKKIITGPIWVTVEENFILRNTKGIEITRKQMRSLDVFNENIKEDKIRKRELRSIIDLL</sequence>
<dbReference type="RefSeq" id="WP_121344635.1">
    <property type="nucleotide sequence ID" value="NZ_RBLG01000001.1"/>
</dbReference>
<dbReference type="Proteomes" id="UP000276282">
    <property type="component" value="Unassembled WGS sequence"/>
</dbReference>
<dbReference type="EMBL" id="RBLG01000001">
    <property type="protein sequence ID" value="RKS55886.1"/>
    <property type="molecule type" value="Genomic_DNA"/>
</dbReference>
<comment type="caution">
    <text evidence="1">The sequence shown here is derived from an EMBL/GenBank/DDBJ whole genome shotgun (WGS) entry which is preliminary data.</text>
</comment>
<name>A0A495PZD2_9FLAO</name>
<evidence type="ECO:0000313" key="1">
    <source>
        <dbReference type="EMBL" id="RKS55886.1"/>
    </source>
</evidence>
<gene>
    <name evidence="1" type="ORF">BC962_0860</name>
</gene>
<organism evidence="1 2">
    <name type="scientific">Gillisia mitskevichiae</name>
    <dbReference type="NCBI Taxonomy" id="270921"/>
    <lineage>
        <taxon>Bacteria</taxon>
        <taxon>Pseudomonadati</taxon>
        <taxon>Bacteroidota</taxon>
        <taxon>Flavobacteriia</taxon>
        <taxon>Flavobacteriales</taxon>
        <taxon>Flavobacteriaceae</taxon>
        <taxon>Gillisia</taxon>
    </lineage>
</organism>